<comment type="subcellular location">
    <subcellularLocation>
        <location evidence="2">Cell membrane</location>
        <topology evidence="2">Multi-pass membrane protein</topology>
    </subcellularLocation>
</comment>
<dbReference type="InterPro" id="IPR003594">
    <property type="entry name" value="HATPase_dom"/>
</dbReference>
<proteinExistence type="predicted"/>
<evidence type="ECO:0000256" key="9">
    <source>
        <dbReference type="ARBA" id="ARBA00022777"/>
    </source>
</evidence>
<keyword evidence="10" id="KW-0067">ATP-binding</keyword>
<feature type="domain" description="GAF" evidence="15">
    <location>
        <begin position="224"/>
        <end position="359"/>
    </location>
</feature>
<dbReference type="GO" id="GO:0005886">
    <property type="term" value="C:plasma membrane"/>
    <property type="evidence" value="ECO:0007669"/>
    <property type="project" value="UniProtKB-SubCell"/>
</dbReference>
<keyword evidence="8" id="KW-0547">Nucleotide-binding</keyword>
<keyword evidence="5" id="KW-0597">Phosphoprotein</keyword>
<keyword evidence="11 14" id="KW-1133">Transmembrane helix</keyword>
<dbReference type="SMART" id="SM00065">
    <property type="entry name" value="GAF"/>
    <property type="match status" value="1"/>
</dbReference>
<evidence type="ECO:0000256" key="3">
    <source>
        <dbReference type="ARBA" id="ARBA00012438"/>
    </source>
</evidence>
<dbReference type="OrthoDB" id="9809348at2"/>
<dbReference type="EC" id="2.7.13.3" evidence="3"/>
<dbReference type="EMBL" id="FQZV01000028">
    <property type="protein sequence ID" value="SHJ51744.1"/>
    <property type="molecule type" value="Genomic_DNA"/>
</dbReference>
<dbReference type="Pfam" id="PF06580">
    <property type="entry name" value="His_kinase"/>
    <property type="match status" value="1"/>
</dbReference>
<dbReference type="InterPro" id="IPR050640">
    <property type="entry name" value="Bact_2-comp_sensor_kinase"/>
</dbReference>
<gene>
    <name evidence="16" type="ORF">SAMN02745975_02265</name>
</gene>
<dbReference type="Gene3D" id="3.30.450.40">
    <property type="match status" value="1"/>
</dbReference>
<dbReference type="GO" id="GO:0000155">
    <property type="term" value="F:phosphorelay sensor kinase activity"/>
    <property type="evidence" value="ECO:0007669"/>
    <property type="project" value="InterPro"/>
</dbReference>
<dbReference type="InterPro" id="IPR010559">
    <property type="entry name" value="Sig_transdc_His_kin_internal"/>
</dbReference>
<dbReference type="GO" id="GO:0005524">
    <property type="term" value="F:ATP binding"/>
    <property type="evidence" value="ECO:0007669"/>
    <property type="project" value="UniProtKB-KW"/>
</dbReference>
<evidence type="ECO:0000256" key="14">
    <source>
        <dbReference type="SAM" id="Phobius"/>
    </source>
</evidence>
<dbReference type="SUPFAM" id="SSF55781">
    <property type="entry name" value="GAF domain-like"/>
    <property type="match status" value="1"/>
</dbReference>
<evidence type="ECO:0000256" key="6">
    <source>
        <dbReference type="ARBA" id="ARBA00022679"/>
    </source>
</evidence>
<keyword evidence="4" id="KW-1003">Cell membrane</keyword>
<feature type="transmembrane region" description="Helical" evidence="14">
    <location>
        <begin position="107"/>
        <end position="125"/>
    </location>
</feature>
<accession>A0A1M6JYH8</accession>
<feature type="transmembrane region" description="Helical" evidence="14">
    <location>
        <begin position="137"/>
        <end position="159"/>
    </location>
</feature>
<evidence type="ECO:0000256" key="10">
    <source>
        <dbReference type="ARBA" id="ARBA00022840"/>
    </source>
</evidence>
<feature type="transmembrane region" description="Helical" evidence="14">
    <location>
        <begin position="171"/>
        <end position="190"/>
    </location>
</feature>
<dbReference type="Gene3D" id="3.30.565.10">
    <property type="entry name" value="Histidine kinase-like ATPase, C-terminal domain"/>
    <property type="match status" value="1"/>
</dbReference>
<evidence type="ECO:0000259" key="15">
    <source>
        <dbReference type="SMART" id="SM00065"/>
    </source>
</evidence>
<dbReference type="Pfam" id="PF07694">
    <property type="entry name" value="5TM-5TMR_LYT"/>
    <property type="match status" value="1"/>
</dbReference>
<dbReference type="SUPFAM" id="SSF55874">
    <property type="entry name" value="ATPase domain of HSP90 chaperone/DNA topoisomerase II/histidine kinase"/>
    <property type="match status" value="1"/>
</dbReference>
<evidence type="ECO:0000256" key="8">
    <source>
        <dbReference type="ARBA" id="ARBA00022741"/>
    </source>
</evidence>
<keyword evidence="12" id="KW-0902">Two-component regulatory system</keyword>
<dbReference type="Proteomes" id="UP000184536">
    <property type="component" value="Unassembled WGS sequence"/>
</dbReference>
<dbReference type="PANTHER" id="PTHR34220">
    <property type="entry name" value="SENSOR HISTIDINE KINASE YPDA"/>
    <property type="match status" value="1"/>
</dbReference>
<dbReference type="Pfam" id="PF02518">
    <property type="entry name" value="HATPase_c"/>
    <property type="match status" value="1"/>
</dbReference>
<evidence type="ECO:0000313" key="16">
    <source>
        <dbReference type="EMBL" id="SHJ51744.1"/>
    </source>
</evidence>
<protein>
    <recommendedName>
        <fullName evidence="3">histidine kinase</fullName>
        <ecNumber evidence="3">2.7.13.3</ecNumber>
    </recommendedName>
</protein>
<evidence type="ECO:0000256" key="5">
    <source>
        <dbReference type="ARBA" id="ARBA00022553"/>
    </source>
</evidence>
<dbReference type="InterPro" id="IPR011620">
    <property type="entry name" value="Sig_transdc_His_kinase_LytS_TM"/>
</dbReference>
<evidence type="ECO:0000256" key="1">
    <source>
        <dbReference type="ARBA" id="ARBA00000085"/>
    </source>
</evidence>
<feature type="transmembrane region" description="Helical" evidence="14">
    <location>
        <begin position="74"/>
        <end position="95"/>
    </location>
</feature>
<dbReference type="InterPro" id="IPR029016">
    <property type="entry name" value="GAF-like_dom_sf"/>
</dbReference>
<dbReference type="InterPro" id="IPR003018">
    <property type="entry name" value="GAF"/>
</dbReference>
<evidence type="ECO:0000256" key="13">
    <source>
        <dbReference type="ARBA" id="ARBA00023136"/>
    </source>
</evidence>
<feature type="transmembrane region" description="Helical" evidence="14">
    <location>
        <begin position="44"/>
        <end position="62"/>
    </location>
</feature>
<dbReference type="STRING" id="1121919.SAMN02745975_02265"/>
<keyword evidence="9 16" id="KW-0418">Kinase</keyword>
<keyword evidence="13 14" id="KW-0472">Membrane</keyword>
<evidence type="ECO:0000256" key="2">
    <source>
        <dbReference type="ARBA" id="ARBA00004651"/>
    </source>
</evidence>
<comment type="catalytic activity">
    <reaction evidence="1">
        <text>ATP + protein L-histidine = ADP + protein N-phospho-L-histidine.</text>
        <dbReference type="EC" id="2.7.13.3"/>
    </reaction>
</comment>
<name>A0A1M6JYH8_9FIRM</name>
<keyword evidence="7 14" id="KW-0812">Transmembrane</keyword>
<keyword evidence="6" id="KW-0808">Transferase</keyword>
<dbReference type="InterPro" id="IPR036890">
    <property type="entry name" value="HATPase_C_sf"/>
</dbReference>
<organism evidence="16 17">
    <name type="scientific">Geosporobacter subterraneus DSM 17957</name>
    <dbReference type="NCBI Taxonomy" id="1121919"/>
    <lineage>
        <taxon>Bacteria</taxon>
        <taxon>Bacillati</taxon>
        <taxon>Bacillota</taxon>
        <taxon>Clostridia</taxon>
        <taxon>Peptostreptococcales</taxon>
        <taxon>Thermotaleaceae</taxon>
        <taxon>Geosporobacter</taxon>
    </lineage>
</organism>
<dbReference type="RefSeq" id="WP_110941390.1">
    <property type="nucleotide sequence ID" value="NZ_FQZV01000028.1"/>
</dbReference>
<dbReference type="PANTHER" id="PTHR34220:SF7">
    <property type="entry name" value="SENSOR HISTIDINE KINASE YPDA"/>
    <property type="match status" value="1"/>
</dbReference>
<evidence type="ECO:0000256" key="12">
    <source>
        <dbReference type="ARBA" id="ARBA00023012"/>
    </source>
</evidence>
<evidence type="ECO:0000256" key="4">
    <source>
        <dbReference type="ARBA" id="ARBA00022475"/>
    </source>
</evidence>
<reference evidence="17" key="1">
    <citation type="submission" date="2016-11" db="EMBL/GenBank/DDBJ databases">
        <authorList>
            <person name="Varghese N."/>
            <person name="Submissions S."/>
        </authorList>
    </citation>
    <scope>NUCLEOTIDE SEQUENCE [LARGE SCALE GENOMIC DNA]</scope>
    <source>
        <strain evidence="17">DSM 17957</strain>
    </source>
</reference>
<evidence type="ECO:0000256" key="11">
    <source>
        <dbReference type="ARBA" id="ARBA00022989"/>
    </source>
</evidence>
<dbReference type="GO" id="GO:0071555">
    <property type="term" value="P:cell wall organization"/>
    <property type="evidence" value="ECO:0007669"/>
    <property type="project" value="InterPro"/>
</dbReference>
<sequence length="573" mass="62772">MVLGLFSSLLNRAGIIIILAFLLSRSSLYKKLVLKRETTLLEKILMSIVFGVFGIIGTYSGIPVNGAIANSRVIGVFVGGWLGGPLVGLLSGIIAGGHRWAIDIGGFTAAACAVSTVVEGMIGGFGSKLVKDIKISWLGALVTGAVSEIVQMIIILGLAQPFQAALGLVRIIWFPMVFVNSIGIAIFVALTQSIFIEQERIGAAQAQLALNIANKTLPYLRTGFNAESVEKTAKIIYEMSNLAAVAITDNEKILAHVGEGIDHHFPGKGLMTSLTREVVQTGEYRIAHTSEEIGCHHRNCNLKSAVIVPLLEGKKVVGTLKLYKSDKMGITSMDIQLALGLVQLFSTQIELSKLEYQQKLLANAELKALQAQINPHFLFNALNTIVSFIRTKPENARELIIHLADYFRKNLQYNSEDVDLMDEIKNIESYLAIELARFGDKLQIQYDIPQNINCVMPSLILQPIVENAVKHGIFNKEEGGTVKISAKEMDHWIELAVEDDGVGIDPIKLCNLLNEDDKHDHIGLVNVDKRLKVKYGLDYGLNIESILGKGTTVRARVPKKEKDREELPCVVSL</sequence>
<keyword evidence="17" id="KW-1185">Reference proteome</keyword>
<evidence type="ECO:0000313" key="17">
    <source>
        <dbReference type="Proteomes" id="UP000184536"/>
    </source>
</evidence>
<evidence type="ECO:0000256" key="7">
    <source>
        <dbReference type="ARBA" id="ARBA00022692"/>
    </source>
</evidence>
<dbReference type="AlphaFoldDB" id="A0A1M6JYH8"/>
<feature type="transmembrane region" description="Helical" evidence="14">
    <location>
        <begin position="6"/>
        <end position="23"/>
    </location>
</feature>